<dbReference type="InterPro" id="IPR013694">
    <property type="entry name" value="VIT"/>
</dbReference>
<feature type="compositionally biased region" description="Acidic residues" evidence="1">
    <location>
        <begin position="723"/>
        <end position="737"/>
    </location>
</feature>
<dbReference type="PANTHER" id="PTHR45737:SF6">
    <property type="entry name" value="VON WILLEBRAND FACTOR A DOMAIN-CONTAINING PROTEIN 5A"/>
    <property type="match status" value="1"/>
</dbReference>
<dbReference type="Gene3D" id="3.40.50.410">
    <property type="entry name" value="von Willebrand factor, type A domain"/>
    <property type="match status" value="1"/>
</dbReference>
<dbReference type="SUPFAM" id="SSF53300">
    <property type="entry name" value="vWA-like"/>
    <property type="match status" value="1"/>
</dbReference>
<keyword evidence="5" id="KW-1185">Reference proteome</keyword>
<evidence type="ECO:0000259" key="2">
    <source>
        <dbReference type="PROSITE" id="PS50234"/>
    </source>
</evidence>
<dbReference type="OrthoDB" id="1729737at2759"/>
<dbReference type="InterPro" id="IPR036465">
    <property type="entry name" value="vWFA_dom_sf"/>
</dbReference>
<dbReference type="PANTHER" id="PTHR45737">
    <property type="entry name" value="VON WILLEBRAND FACTOR A DOMAIN-CONTAINING PROTEIN 5A"/>
    <property type="match status" value="1"/>
</dbReference>
<accession>A0A433CVM9</accession>
<comment type="caution">
    <text evidence="4">The sequence shown here is derived from an EMBL/GenBank/DDBJ whole genome shotgun (WGS) entry which is preliminary data.</text>
</comment>
<dbReference type="SMART" id="SM00609">
    <property type="entry name" value="VIT"/>
    <property type="match status" value="1"/>
</dbReference>
<organism evidence="4 5">
    <name type="scientific">Jimgerdemannia flammicorona</name>
    <dbReference type="NCBI Taxonomy" id="994334"/>
    <lineage>
        <taxon>Eukaryota</taxon>
        <taxon>Fungi</taxon>
        <taxon>Fungi incertae sedis</taxon>
        <taxon>Mucoromycota</taxon>
        <taxon>Mucoromycotina</taxon>
        <taxon>Endogonomycetes</taxon>
        <taxon>Endogonales</taxon>
        <taxon>Endogonaceae</taxon>
        <taxon>Jimgerdemannia</taxon>
    </lineage>
</organism>
<feature type="domain" description="VIT" evidence="3">
    <location>
        <begin position="5"/>
        <end position="161"/>
    </location>
</feature>
<dbReference type="PROSITE" id="PS50234">
    <property type="entry name" value="VWFA"/>
    <property type="match status" value="1"/>
</dbReference>
<evidence type="ECO:0000256" key="1">
    <source>
        <dbReference type="SAM" id="MobiDB-lite"/>
    </source>
</evidence>
<reference evidence="4 5" key="1">
    <citation type="journal article" date="2018" name="New Phytol.">
        <title>Phylogenomics of Endogonaceae and evolution of mycorrhizas within Mucoromycota.</title>
        <authorList>
            <person name="Chang Y."/>
            <person name="Desiro A."/>
            <person name="Na H."/>
            <person name="Sandor L."/>
            <person name="Lipzen A."/>
            <person name="Clum A."/>
            <person name="Barry K."/>
            <person name="Grigoriev I.V."/>
            <person name="Martin F.M."/>
            <person name="Stajich J.E."/>
            <person name="Smith M.E."/>
            <person name="Bonito G."/>
            <person name="Spatafora J.W."/>
        </authorList>
    </citation>
    <scope>NUCLEOTIDE SEQUENCE [LARGE SCALE GENOMIC DNA]</scope>
    <source>
        <strain evidence="4 5">GMNB39</strain>
    </source>
</reference>
<dbReference type="Proteomes" id="UP000268093">
    <property type="component" value="Unassembled WGS sequence"/>
</dbReference>
<feature type="domain" description="VWFA" evidence="2">
    <location>
        <begin position="312"/>
        <end position="496"/>
    </location>
</feature>
<dbReference type="SMART" id="SM00327">
    <property type="entry name" value="VWA"/>
    <property type="match status" value="1"/>
</dbReference>
<proteinExistence type="predicted"/>
<dbReference type="EMBL" id="RBNI01012555">
    <property type="protein sequence ID" value="RUP42745.1"/>
    <property type="molecule type" value="Genomic_DNA"/>
</dbReference>
<sequence length="899" mass="100345">MQLHGLLYFVGNVPQPQALPLQNVHAKVKIIDMIAQVKLSQTYSNTSTSTIEAIYKFPLPESAAVNAFEVEFSGGRKVLGKVEEKQKAQRIYENAIQVGEYRCRLVDNSTRIMSVLIVSRVYSQATVAIFWKRRPPKVIFEMKVGNLLPSEILTVHICYVQELPNDTLTDDLVRFSLPTTIAPRYQARNTSASAREATGVAYSNSARSYTLGMDVTCRMSGRVLDISSTSHDITKNLNLGKNGKVASAALANSYECLDKVSWGRNWQDFILLVKAEGLDNPRAFAEYNSETDTNCVMLTMVPRFALTEIRSELIFVVDRSGSMEGPKIRKTSEALTLFLRSLPEDSYFNIVSFGSSYKALFPHASASYSHDNLQKALSLVNRLDASMGGTEILHPLDWACSNARRDVSTTVLLLTDGEVSNASTVIDRTKRHVRDRRHATSKGLRVFTLGVGNSVSHQLVDGVARMGRGYSQYVGETERLERKIVQMLKNALQSPVTDYKVTWTADEERINARGVSEKKGEEGRSEPKKKILSFFNPKMKVAQDDIAEPSELAVPTVRQSPHYIPVILAHSRLVVYCFLAPGQKPRGTIFLEGQSDDGPIEVEIDLETAEPGTLIHTLAARRMITEIEEETSYLHHDDSGNPRQVSSAMEKREIVTMGLQFSLASNHTSFVAVDKRAEGDEIHWQQIVQVNVPSVMPGSMASYAMLGGFSSFRSSRQASVDMGSEEDEEEDEDEDLETPFSRFSMISHPPDNVLRGSTTAKRAKQRVKPKIDVVMLGADDNAALRVMPVNPSIQDLHALIDFQSFDGSFVVVDELAIFLGFKGAKEFLSQTRPKDSVVRNEDVWTTLYVIAFLEERVSEFKEEWELVVSKALRWVKKQNIVGVTGEVLVKEIRKIVPKP</sequence>
<gene>
    <name evidence="4" type="ORF">BC936DRAFT_138146</name>
</gene>
<protein>
    <submittedName>
        <fullName evidence="4">von Willebrand factor type A domain-containing protein</fullName>
    </submittedName>
</protein>
<dbReference type="Pfam" id="PF13768">
    <property type="entry name" value="VWA_3"/>
    <property type="match status" value="1"/>
</dbReference>
<dbReference type="InterPro" id="IPR002035">
    <property type="entry name" value="VWF_A"/>
</dbReference>
<feature type="region of interest" description="Disordered" evidence="1">
    <location>
        <begin position="717"/>
        <end position="737"/>
    </location>
</feature>
<dbReference type="PROSITE" id="PS51468">
    <property type="entry name" value="VIT"/>
    <property type="match status" value="1"/>
</dbReference>
<dbReference type="AlphaFoldDB" id="A0A433CVM9"/>
<dbReference type="Pfam" id="PF08487">
    <property type="entry name" value="VIT"/>
    <property type="match status" value="1"/>
</dbReference>
<name>A0A433CVM9_9FUNG</name>
<evidence type="ECO:0000313" key="4">
    <source>
        <dbReference type="EMBL" id="RUP42745.1"/>
    </source>
</evidence>
<evidence type="ECO:0000259" key="3">
    <source>
        <dbReference type="PROSITE" id="PS51468"/>
    </source>
</evidence>
<evidence type="ECO:0000313" key="5">
    <source>
        <dbReference type="Proteomes" id="UP000268093"/>
    </source>
</evidence>